<reference evidence="2" key="1">
    <citation type="submission" date="2017-01" db="EMBL/GenBank/DDBJ databases">
        <authorList>
            <person name="Varghese N."/>
            <person name="Submissions S."/>
        </authorList>
    </citation>
    <scope>NUCLEOTIDE SEQUENCE [LARGE SCALE GENOMIC DNA]</scope>
    <source>
        <strain evidence="2">DSM 21054</strain>
    </source>
</reference>
<dbReference type="Pfam" id="PF22028">
    <property type="entry name" value="DUF6934"/>
    <property type="match status" value="1"/>
</dbReference>
<proteinExistence type="predicted"/>
<dbReference type="Proteomes" id="UP000186917">
    <property type="component" value="Unassembled WGS sequence"/>
</dbReference>
<dbReference type="STRING" id="477680.SAMN05421788_11911"/>
<dbReference type="OrthoDB" id="1343312at2"/>
<protein>
    <submittedName>
        <fullName evidence="1">Uncharacterized protein</fullName>
    </submittedName>
</protein>
<name>A0A1N7RHY3_9BACT</name>
<evidence type="ECO:0000313" key="2">
    <source>
        <dbReference type="Proteomes" id="UP000186917"/>
    </source>
</evidence>
<dbReference type="InterPro" id="IPR053865">
    <property type="entry name" value="DUF6934"/>
</dbReference>
<dbReference type="EMBL" id="FTOR01000019">
    <property type="protein sequence ID" value="SIT34778.1"/>
    <property type="molecule type" value="Genomic_DNA"/>
</dbReference>
<gene>
    <name evidence="1" type="ORF">SAMN05421788_11911</name>
</gene>
<dbReference type="RefSeq" id="WP_076383001.1">
    <property type="nucleotide sequence ID" value="NZ_AP017422.1"/>
</dbReference>
<dbReference type="AlphaFoldDB" id="A0A1N7RHY3"/>
<organism evidence="1 2">
    <name type="scientific">Filimonas lacunae</name>
    <dbReference type="NCBI Taxonomy" id="477680"/>
    <lineage>
        <taxon>Bacteria</taxon>
        <taxon>Pseudomonadati</taxon>
        <taxon>Bacteroidota</taxon>
        <taxon>Chitinophagia</taxon>
        <taxon>Chitinophagales</taxon>
        <taxon>Chitinophagaceae</taxon>
        <taxon>Filimonas</taxon>
    </lineage>
</organism>
<accession>A0A1N7RHY3</accession>
<keyword evidence="2" id="KW-1185">Reference proteome</keyword>
<sequence>MLLEKYEYKAEDSTLLQYSFESTGPNGNIKKYIIYTYFKANDKHHFNLGFGDWDEEQQTLSDLTVSNNSDREKILFTVADTIFQVTDQYPNHKIYIEGSTLSRTRLYQMSIAFHLNEINNLFVIEGQLNNYNWETFNKGQNYRAFLVTRK</sequence>
<evidence type="ECO:0000313" key="1">
    <source>
        <dbReference type="EMBL" id="SIT34778.1"/>
    </source>
</evidence>